<reference evidence="11 12" key="1">
    <citation type="journal article" date="2024" name="Insects">
        <title>An Improved Chromosome-Level Genome Assembly of the Firefly Pyrocoelia pectoralis.</title>
        <authorList>
            <person name="Fu X."/>
            <person name="Meyer-Rochow V.B."/>
            <person name="Ballantyne L."/>
            <person name="Zhu X."/>
        </authorList>
    </citation>
    <scope>NUCLEOTIDE SEQUENCE [LARGE SCALE GENOMIC DNA]</scope>
    <source>
        <strain evidence="11">XCY_ONT2</strain>
    </source>
</reference>
<keyword evidence="4 10" id="KW-0812">Transmembrane</keyword>
<feature type="transmembrane region" description="Helical" evidence="10">
    <location>
        <begin position="32"/>
        <end position="51"/>
    </location>
</feature>
<organism evidence="11 12">
    <name type="scientific">Pyrocoelia pectoralis</name>
    <dbReference type="NCBI Taxonomy" id="417401"/>
    <lineage>
        <taxon>Eukaryota</taxon>
        <taxon>Metazoa</taxon>
        <taxon>Ecdysozoa</taxon>
        <taxon>Arthropoda</taxon>
        <taxon>Hexapoda</taxon>
        <taxon>Insecta</taxon>
        <taxon>Pterygota</taxon>
        <taxon>Neoptera</taxon>
        <taxon>Endopterygota</taxon>
        <taxon>Coleoptera</taxon>
        <taxon>Polyphaga</taxon>
        <taxon>Elateriformia</taxon>
        <taxon>Elateroidea</taxon>
        <taxon>Lampyridae</taxon>
        <taxon>Lampyrinae</taxon>
        <taxon>Pyrocoelia</taxon>
    </lineage>
</organism>
<evidence type="ECO:0000313" key="11">
    <source>
        <dbReference type="EMBL" id="KAK5647178.1"/>
    </source>
</evidence>
<evidence type="ECO:0000256" key="7">
    <source>
        <dbReference type="ARBA" id="ARBA00023098"/>
    </source>
</evidence>
<feature type="transmembrane region" description="Helical" evidence="10">
    <location>
        <begin position="164"/>
        <end position="186"/>
    </location>
</feature>
<dbReference type="GO" id="GO:0042761">
    <property type="term" value="P:very long-chain fatty acid biosynthetic process"/>
    <property type="evidence" value="ECO:0007669"/>
    <property type="project" value="TreeGrafter"/>
</dbReference>
<feature type="transmembrane region" description="Helical" evidence="10">
    <location>
        <begin position="206"/>
        <end position="226"/>
    </location>
</feature>
<evidence type="ECO:0000256" key="4">
    <source>
        <dbReference type="ARBA" id="ARBA00022692"/>
    </source>
</evidence>
<dbReference type="PANTHER" id="PTHR11157:SF113">
    <property type="entry name" value="ELONGATION OF VERY LONG CHAIN FATTY ACIDS PROTEIN"/>
    <property type="match status" value="1"/>
</dbReference>
<protein>
    <recommendedName>
        <fullName evidence="10">Elongation of very long chain fatty acids protein</fullName>
        <ecNumber evidence="10">2.3.1.199</ecNumber>
    </recommendedName>
    <alternativeName>
        <fullName evidence="10">Very-long-chain 3-oxoacyl-CoA synthase</fullName>
    </alternativeName>
</protein>
<evidence type="ECO:0000256" key="10">
    <source>
        <dbReference type="RuleBase" id="RU361115"/>
    </source>
</evidence>
<dbReference type="GO" id="GO:0005789">
    <property type="term" value="C:endoplasmic reticulum membrane"/>
    <property type="evidence" value="ECO:0007669"/>
    <property type="project" value="TreeGrafter"/>
</dbReference>
<keyword evidence="12" id="KW-1185">Reference proteome</keyword>
<evidence type="ECO:0000313" key="12">
    <source>
        <dbReference type="Proteomes" id="UP001329430"/>
    </source>
</evidence>
<evidence type="ECO:0000256" key="8">
    <source>
        <dbReference type="ARBA" id="ARBA00023136"/>
    </source>
</evidence>
<keyword evidence="2 10" id="KW-0444">Lipid biosynthesis</keyword>
<dbReference type="GO" id="GO:0009922">
    <property type="term" value="F:fatty acid elongase activity"/>
    <property type="evidence" value="ECO:0007669"/>
    <property type="project" value="UniProtKB-EC"/>
</dbReference>
<keyword evidence="5 10" id="KW-0276">Fatty acid metabolism</keyword>
<feature type="transmembrane region" description="Helical" evidence="10">
    <location>
        <begin position="63"/>
        <end position="82"/>
    </location>
</feature>
<evidence type="ECO:0000256" key="6">
    <source>
        <dbReference type="ARBA" id="ARBA00022989"/>
    </source>
</evidence>
<keyword evidence="3 10" id="KW-0808">Transferase</keyword>
<keyword evidence="9 10" id="KW-0275">Fatty acid biosynthesis</keyword>
<evidence type="ECO:0000256" key="1">
    <source>
        <dbReference type="ARBA" id="ARBA00004141"/>
    </source>
</evidence>
<keyword evidence="7 10" id="KW-0443">Lipid metabolism</keyword>
<dbReference type="GO" id="GO:0034626">
    <property type="term" value="P:fatty acid elongation, polyunsaturated fatty acid"/>
    <property type="evidence" value="ECO:0007669"/>
    <property type="project" value="TreeGrafter"/>
</dbReference>
<accession>A0AAN7VLM5</accession>
<dbReference type="AlphaFoldDB" id="A0AAN7VLM5"/>
<dbReference type="InterPro" id="IPR002076">
    <property type="entry name" value="ELO_fam"/>
</dbReference>
<feature type="transmembrane region" description="Helical" evidence="10">
    <location>
        <begin position="139"/>
        <end position="158"/>
    </location>
</feature>
<comment type="caution">
    <text evidence="11">The sequence shown here is derived from an EMBL/GenBank/DDBJ whole genome shotgun (WGS) entry which is preliminary data.</text>
</comment>
<dbReference type="EC" id="2.3.1.199" evidence="10"/>
<keyword evidence="6 10" id="KW-1133">Transmembrane helix</keyword>
<comment type="similarity">
    <text evidence="10">Belongs to the ELO family.</text>
</comment>
<evidence type="ECO:0000256" key="3">
    <source>
        <dbReference type="ARBA" id="ARBA00022679"/>
    </source>
</evidence>
<dbReference type="InterPro" id="IPR030457">
    <property type="entry name" value="ELO_CS"/>
</dbReference>
<dbReference type="PANTHER" id="PTHR11157">
    <property type="entry name" value="FATTY ACID ACYL TRANSFERASE-RELATED"/>
    <property type="match status" value="1"/>
</dbReference>
<feature type="transmembrane region" description="Helical" evidence="10">
    <location>
        <begin position="232"/>
        <end position="252"/>
    </location>
</feature>
<comment type="subcellular location">
    <subcellularLocation>
        <location evidence="1">Membrane</location>
        <topology evidence="1">Multi-pass membrane protein</topology>
    </subcellularLocation>
</comment>
<name>A0AAN7VLM5_9COLE</name>
<proteinExistence type="inferred from homology"/>
<keyword evidence="8 10" id="KW-0472">Membrane</keyword>
<gene>
    <name evidence="11" type="ORF">RI129_002070</name>
</gene>
<sequence>MTGLVEYYNYLIKECSDPRVYDWPFMANPWKLLGLLSVYLYLVYVSLPSYMSDKKPYNLKGFIACYNIFQVLACSIIIYGMATSGWTTHYRIIGCEPVDFSNNPMAIRMASFMWWNMMLKIVELVETILFVLRKKTNQVSFLHVYHHVSTLTMAWLVGKYFPGGLLTFTPMINSLVHIFMYTYYFLSSLGPKMQKKLEWVKPKLTIIQLVQLVIIILQTMQLFLPGCGIHNAVGYIFVPNVVINVIFFVKFYTKSYLKKENLSKSK</sequence>
<comment type="catalytic activity">
    <reaction evidence="10">
        <text>a very-long-chain acyl-CoA + malonyl-CoA + H(+) = a very-long-chain 3-oxoacyl-CoA + CO2 + CoA</text>
        <dbReference type="Rhea" id="RHEA:32727"/>
        <dbReference type="ChEBI" id="CHEBI:15378"/>
        <dbReference type="ChEBI" id="CHEBI:16526"/>
        <dbReference type="ChEBI" id="CHEBI:57287"/>
        <dbReference type="ChEBI" id="CHEBI:57384"/>
        <dbReference type="ChEBI" id="CHEBI:90725"/>
        <dbReference type="ChEBI" id="CHEBI:90736"/>
        <dbReference type="EC" id="2.3.1.199"/>
    </reaction>
</comment>
<evidence type="ECO:0000256" key="2">
    <source>
        <dbReference type="ARBA" id="ARBA00022516"/>
    </source>
</evidence>
<dbReference type="GO" id="GO:0034625">
    <property type="term" value="P:fatty acid elongation, monounsaturated fatty acid"/>
    <property type="evidence" value="ECO:0007669"/>
    <property type="project" value="TreeGrafter"/>
</dbReference>
<dbReference type="EMBL" id="JAVRBK010000002">
    <property type="protein sequence ID" value="KAK5647178.1"/>
    <property type="molecule type" value="Genomic_DNA"/>
</dbReference>
<dbReference type="GO" id="GO:0019367">
    <property type="term" value="P:fatty acid elongation, saturated fatty acid"/>
    <property type="evidence" value="ECO:0007669"/>
    <property type="project" value="TreeGrafter"/>
</dbReference>
<dbReference type="Pfam" id="PF01151">
    <property type="entry name" value="ELO"/>
    <property type="match status" value="1"/>
</dbReference>
<feature type="transmembrane region" description="Helical" evidence="10">
    <location>
        <begin position="112"/>
        <end position="132"/>
    </location>
</feature>
<dbReference type="GO" id="GO:0030148">
    <property type="term" value="P:sphingolipid biosynthetic process"/>
    <property type="evidence" value="ECO:0007669"/>
    <property type="project" value="TreeGrafter"/>
</dbReference>
<dbReference type="Proteomes" id="UP001329430">
    <property type="component" value="Chromosome 2"/>
</dbReference>
<evidence type="ECO:0000256" key="5">
    <source>
        <dbReference type="ARBA" id="ARBA00022832"/>
    </source>
</evidence>
<dbReference type="PROSITE" id="PS01188">
    <property type="entry name" value="ELO"/>
    <property type="match status" value="1"/>
</dbReference>
<evidence type="ECO:0000256" key="9">
    <source>
        <dbReference type="ARBA" id="ARBA00023160"/>
    </source>
</evidence>